<sequence length="43" mass="4912">MRSIFKKTLMSLGLIALLFFSNTAADAEEFPQHNKDDCFTLVF</sequence>
<dbReference type="AlphaFoldDB" id="A0A3E0AUN1"/>
<feature type="signal peptide" evidence="1">
    <location>
        <begin position="1"/>
        <end position="27"/>
    </location>
</feature>
<feature type="chain" id="PRO_5017658049" evidence="1">
    <location>
        <begin position="28"/>
        <end position="43"/>
    </location>
</feature>
<organism evidence="2 3">
    <name type="scientific">Jeotgalicoccus halotolerans</name>
    <dbReference type="NCBI Taxonomy" id="157227"/>
    <lineage>
        <taxon>Bacteria</taxon>
        <taxon>Bacillati</taxon>
        <taxon>Bacillota</taxon>
        <taxon>Bacilli</taxon>
        <taxon>Bacillales</taxon>
        <taxon>Staphylococcaceae</taxon>
        <taxon>Jeotgalicoccus</taxon>
    </lineage>
</organism>
<dbReference type="RefSeq" id="WP_281271287.1">
    <property type="nucleotide sequence ID" value="NZ_CBCSHX010000004.1"/>
</dbReference>
<evidence type="ECO:0000313" key="3">
    <source>
        <dbReference type="Proteomes" id="UP000257076"/>
    </source>
</evidence>
<keyword evidence="1" id="KW-0732">Signal</keyword>
<protein>
    <submittedName>
        <fullName evidence="2">Uncharacterized protein</fullName>
    </submittedName>
</protein>
<evidence type="ECO:0000256" key="1">
    <source>
        <dbReference type="SAM" id="SignalP"/>
    </source>
</evidence>
<dbReference type="Proteomes" id="UP000257076">
    <property type="component" value="Unassembled WGS sequence"/>
</dbReference>
<keyword evidence="3" id="KW-1185">Reference proteome</keyword>
<dbReference type="EMBL" id="QUMW01000013">
    <property type="protein sequence ID" value="REG23429.1"/>
    <property type="molecule type" value="Genomic_DNA"/>
</dbReference>
<accession>A0A3E0AUN1</accession>
<gene>
    <name evidence="2" type="ORF">DFR63_1802</name>
</gene>
<comment type="caution">
    <text evidence="2">The sequence shown here is derived from an EMBL/GenBank/DDBJ whole genome shotgun (WGS) entry which is preliminary data.</text>
</comment>
<name>A0A3E0AUN1_9STAP</name>
<proteinExistence type="predicted"/>
<evidence type="ECO:0000313" key="2">
    <source>
        <dbReference type="EMBL" id="REG23429.1"/>
    </source>
</evidence>
<reference evidence="2 3" key="1">
    <citation type="submission" date="2018-08" db="EMBL/GenBank/DDBJ databases">
        <title>Genomic Encyclopedia of Type Strains, Phase IV (KMG-IV): sequencing the most valuable type-strain genomes for metagenomic binning, comparative biology and taxonomic classification.</title>
        <authorList>
            <person name="Goeker M."/>
        </authorList>
    </citation>
    <scope>NUCLEOTIDE SEQUENCE [LARGE SCALE GENOMIC DNA]</scope>
    <source>
        <strain evidence="2 3">DSM 17274</strain>
    </source>
</reference>